<dbReference type="Gene3D" id="3.40.50.1820">
    <property type="entry name" value="alpha/beta hydrolase"/>
    <property type="match status" value="1"/>
</dbReference>
<feature type="chain" id="PRO_5047316520" evidence="1">
    <location>
        <begin position="39"/>
        <end position="291"/>
    </location>
</feature>
<name>A0ABN1HE05_9ACTN</name>
<dbReference type="InterPro" id="IPR002918">
    <property type="entry name" value="Lipase_EstA/Esterase_EstB"/>
</dbReference>
<sequence>MKLVRRAAVQAATATATATAALVALAVAGPLGLGTAQAEVPPDHALFLPEPALQGANDFSCKPTADKPNPVVLVHGFGATASENWYFFAPHLAAQGYCVFAKTYGQDPRYPSRGGVQPMERSAAELAAFVDEVLAATGAKKVDIVGHSEGAIMPRWYLKFLGGTKKVEHFVGWAGPNHGTDIQGITKLREFIPGWDAQMGSYCGPCPQFMPGSDFITRLNAGDETPGSTHYTVIVTKYDEIVTPYQTSFLEGAENIVLQEVDPMNWAGHGSMAADALTFDLTVKALQAHAH</sequence>
<proteinExistence type="predicted"/>
<dbReference type="SUPFAM" id="SSF53474">
    <property type="entry name" value="alpha/beta-Hydrolases"/>
    <property type="match status" value="1"/>
</dbReference>
<accession>A0ABN1HE05</accession>
<evidence type="ECO:0000313" key="3">
    <source>
        <dbReference type="Proteomes" id="UP001500957"/>
    </source>
</evidence>
<keyword evidence="3" id="KW-1185">Reference proteome</keyword>
<organism evidence="2 3">
    <name type="scientific">Sporichthya brevicatena</name>
    <dbReference type="NCBI Taxonomy" id="171442"/>
    <lineage>
        <taxon>Bacteria</taxon>
        <taxon>Bacillati</taxon>
        <taxon>Actinomycetota</taxon>
        <taxon>Actinomycetes</taxon>
        <taxon>Sporichthyales</taxon>
        <taxon>Sporichthyaceae</taxon>
        <taxon>Sporichthya</taxon>
    </lineage>
</organism>
<dbReference type="Proteomes" id="UP001500957">
    <property type="component" value="Unassembled WGS sequence"/>
</dbReference>
<evidence type="ECO:0000256" key="1">
    <source>
        <dbReference type="SAM" id="SignalP"/>
    </source>
</evidence>
<comment type="caution">
    <text evidence="2">The sequence shown here is derived from an EMBL/GenBank/DDBJ whole genome shotgun (WGS) entry which is preliminary data.</text>
</comment>
<gene>
    <name evidence="2" type="ORF">GCM10009547_48660</name>
</gene>
<evidence type="ECO:0000313" key="2">
    <source>
        <dbReference type="EMBL" id="GAA0638743.1"/>
    </source>
</evidence>
<dbReference type="GO" id="GO:0016787">
    <property type="term" value="F:hydrolase activity"/>
    <property type="evidence" value="ECO:0007669"/>
    <property type="project" value="UniProtKB-KW"/>
</dbReference>
<dbReference type="PANTHER" id="PTHR32015">
    <property type="entry name" value="FASTING INDUCED LIPASE"/>
    <property type="match status" value="1"/>
</dbReference>
<dbReference type="Pfam" id="PF01674">
    <property type="entry name" value="Lipase_2"/>
    <property type="match status" value="1"/>
</dbReference>
<dbReference type="PROSITE" id="PS51318">
    <property type="entry name" value="TAT"/>
    <property type="match status" value="1"/>
</dbReference>
<dbReference type="InterPro" id="IPR006311">
    <property type="entry name" value="TAT_signal"/>
</dbReference>
<dbReference type="RefSeq" id="WP_344609761.1">
    <property type="nucleotide sequence ID" value="NZ_BAAAHE010000064.1"/>
</dbReference>
<feature type="signal peptide" evidence="1">
    <location>
        <begin position="1"/>
        <end position="38"/>
    </location>
</feature>
<keyword evidence="2" id="KW-0378">Hydrolase</keyword>
<protein>
    <submittedName>
        <fullName evidence="2">Alpha/beta fold hydrolase</fullName>
    </submittedName>
</protein>
<keyword evidence="1" id="KW-0732">Signal</keyword>
<dbReference type="EMBL" id="BAAAHE010000064">
    <property type="protein sequence ID" value="GAA0638743.1"/>
    <property type="molecule type" value="Genomic_DNA"/>
</dbReference>
<dbReference type="PANTHER" id="PTHR32015:SF1">
    <property type="entry name" value="LIPASE"/>
    <property type="match status" value="1"/>
</dbReference>
<dbReference type="InterPro" id="IPR029058">
    <property type="entry name" value="AB_hydrolase_fold"/>
</dbReference>
<reference evidence="2 3" key="1">
    <citation type="journal article" date="2019" name="Int. J. Syst. Evol. Microbiol.">
        <title>The Global Catalogue of Microorganisms (GCM) 10K type strain sequencing project: providing services to taxonomists for standard genome sequencing and annotation.</title>
        <authorList>
            <consortium name="The Broad Institute Genomics Platform"/>
            <consortium name="The Broad Institute Genome Sequencing Center for Infectious Disease"/>
            <person name="Wu L."/>
            <person name="Ma J."/>
        </authorList>
    </citation>
    <scope>NUCLEOTIDE SEQUENCE [LARGE SCALE GENOMIC DNA]</scope>
    <source>
        <strain evidence="2 3">JCM 10671</strain>
    </source>
</reference>